<name>A0A8T2NCZ5_9TELE</name>
<proteinExistence type="predicted"/>
<gene>
    <name evidence="2" type="ORF">JZ751_004430</name>
</gene>
<dbReference type="EMBL" id="JAFBMS010000115">
    <property type="protein sequence ID" value="KAG9335592.1"/>
    <property type="molecule type" value="Genomic_DNA"/>
</dbReference>
<accession>A0A8T2NCZ5</accession>
<organism evidence="2 3">
    <name type="scientific">Albula glossodonta</name>
    <name type="common">roundjaw bonefish</name>
    <dbReference type="NCBI Taxonomy" id="121402"/>
    <lineage>
        <taxon>Eukaryota</taxon>
        <taxon>Metazoa</taxon>
        <taxon>Chordata</taxon>
        <taxon>Craniata</taxon>
        <taxon>Vertebrata</taxon>
        <taxon>Euteleostomi</taxon>
        <taxon>Actinopterygii</taxon>
        <taxon>Neopterygii</taxon>
        <taxon>Teleostei</taxon>
        <taxon>Albuliformes</taxon>
        <taxon>Albulidae</taxon>
        <taxon>Albula</taxon>
    </lineage>
</organism>
<dbReference type="Proteomes" id="UP000824540">
    <property type="component" value="Unassembled WGS sequence"/>
</dbReference>
<comment type="caution">
    <text evidence="2">The sequence shown here is derived from an EMBL/GenBank/DDBJ whole genome shotgun (WGS) entry which is preliminary data.</text>
</comment>
<sequence>MDWRQTIWQFGETTEMGLLSCRTFHSSIQPSVINHLHSTTTVIWSLPNQSGAAPFVDTPSYSTKSPPFPAHLSS</sequence>
<feature type="region of interest" description="Disordered" evidence="1">
    <location>
        <begin position="55"/>
        <end position="74"/>
    </location>
</feature>
<dbReference type="AlphaFoldDB" id="A0A8T2NCZ5"/>
<keyword evidence="3" id="KW-1185">Reference proteome</keyword>
<evidence type="ECO:0000256" key="1">
    <source>
        <dbReference type="SAM" id="MobiDB-lite"/>
    </source>
</evidence>
<reference evidence="2" key="1">
    <citation type="thesis" date="2021" institute="BYU ScholarsArchive" country="Provo, UT, USA">
        <title>Applications of and Algorithms for Genome Assembly and Genomic Analyses with an Emphasis on Marine Teleosts.</title>
        <authorList>
            <person name="Pickett B.D."/>
        </authorList>
    </citation>
    <scope>NUCLEOTIDE SEQUENCE</scope>
    <source>
        <strain evidence="2">HI-2016</strain>
    </source>
</reference>
<evidence type="ECO:0000313" key="2">
    <source>
        <dbReference type="EMBL" id="KAG9335592.1"/>
    </source>
</evidence>
<protein>
    <submittedName>
        <fullName evidence="2">Uncharacterized protein</fullName>
    </submittedName>
</protein>
<evidence type="ECO:0000313" key="3">
    <source>
        <dbReference type="Proteomes" id="UP000824540"/>
    </source>
</evidence>